<organism evidence="8 9">
    <name type="scientific">Agromyces seonyuensis</name>
    <dbReference type="NCBI Taxonomy" id="2662446"/>
    <lineage>
        <taxon>Bacteria</taxon>
        <taxon>Bacillati</taxon>
        <taxon>Actinomycetota</taxon>
        <taxon>Actinomycetes</taxon>
        <taxon>Micrococcales</taxon>
        <taxon>Microbacteriaceae</taxon>
        <taxon>Agromyces</taxon>
    </lineage>
</organism>
<dbReference type="InterPro" id="IPR050962">
    <property type="entry name" value="Phosphate-bind_PstS"/>
</dbReference>
<dbReference type="Gene3D" id="3.40.190.10">
    <property type="entry name" value="Periplasmic binding protein-like II"/>
    <property type="match status" value="2"/>
</dbReference>
<evidence type="ECO:0000259" key="7">
    <source>
        <dbReference type="Pfam" id="PF12849"/>
    </source>
</evidence>
<dbReference type="SUPFAM" id="SSF53850">
    <property type="entry name" value="Periplasmic binding protein-like II"/>
    <property type="match status" value="1"/>
</dbReference>
<evidence type="ECO:0000256" key="1">
    <source>
        <dbReference type="ARBA" id="ARBA00008725"/>
    </source>
</evidence>
<evidence type="ECO:0000256" key="5">
    <source>
        <dbReference type="PIRSR" id="PIRSR002756-1"/>
    </source>
</evidence>
<evidence type="ECO:0000313" key="8">
    <source>
        <dbReference type="EMBL" id="MWB97704.1"/>
    </source>
</evidence>
<dbReference type="PANTHER" id="PTHR42996">
    <property type="entry name" value="PHOSPHATE-BINDING PROTEIN PSTS"/>
    <property type="match status" value="1"/>
</dbReference>
<feature type="binding site" evidence="5">
    <location>
        <begin position="71"/>
        <end position="73"/>
    </location>
    <ligand>
        <name>phosphate</name>
        <dbReference type="ChEBI" id="CHEBI:43474"/>
    </ligand>
</feature>
<dbReference type="GO" id="GO:0043190">
    <property type="term" value="C:ATP-binding cassette (ABC) transporter complex"/>
    <property type="evidence" value="ECO:0007669"/>
    <property type="project" value="InterPro"/>
</dbReference>
<dbReference type="PIRSF" id="PIRSF002756">
    <property type="entry name" value="PstS"/>
    <property type="match status" value="1"/>
</dbReference>
<evidence type="ECO:0000256" key="6">
    <source>
        <dbReference type="SAM" id="MobiDB-lite"/>
    </source>
</evidence>
<comment type="caution">
    <text evidence="8">The sequence shown here is derived from an EMBL/GenBank/DDBJ whole genome shotgun (WGS) entry which is preliminary data.</text>
</comment>
<accession>A0A6I4P3B7</accession>
<dbReference type="CDD" id="cd13565">
    <property type="entry name" value="PBP2_PstS"/>
    <property type="match status" value="1"/>
</dbReference>
<reference evidence="8 9" key="1">
    <citation type="submission" date="2019-12" db="EMBL/GenBank/DDBJ databases">
        <authorList>
            <person name="Kim Y.S."/>
        </authorList>
    </citation>
    <scope>NUCLEOTIDE SEQUENCE [LARGE SCALE GENOMIC DNA]</scope>
    <source>
        <strain evidence="8 9">MMS17-SY077</strain>
    </source>
</reference>
<dbReference type="InterPro" id="IPR005673">
    <property type="entry name" value="ABC_phos-bd_PstS"/>
</dbReference>
<dbReference type="PANTHER" id="PTHR42996:SF1">
    <property type="entry name" value="PHOSPHATE-BINDING PROTEIN PSTS"/>
    <property type="match status" value="1"/>
</dbReference>
<sequence>MAPASRTRAFGAVRRPNPRGGTPVNALRPIPAAALAVAVALLLSSCAANERAAREAATDSDLSGNLVGTGSSAQDAAQQAWIAAFQTAHPDVTIDYDPNGSGAGRETFIEGAADYGASDRAYTLDELADGAFAACVPDSDIVELPLYIAPIAVIFNLDGIDSLDLSPDVLAEIFAGTITRWDDPAIAATNPDVALPAIAITPVHRSDDSGTTETFTEYLGAVAPDAWTWQADGVWPIKGGEAAQGNSGVVDSVGRGSGAIGYADASRAGGLGTVRLGVGDEFVAFSPEAAAAVADHSPFEPGRSDVDLAIAVDRSTTESGVYPLVLVSYLIACADYLDAEDGALVREYLAYVASPEGQEAGAAAAGSAPISDSLRERVEAAIAVIG</sequence>
<comment type="similarity">
    <text evidence="1 4">Belongs to the PstS family.</text>
</comment>
<dbReference type="AlphaFoldDB" id="A0A6I4P3B7"/>
<name>A0A6I4P3B7_9MICO</name>
<evidence type="ECO:0000256" key="2">
    <source>
        <dbReference type="ARBA" id="ARBA00022448"/>
    </source>
</evidence>
<dbReference type="GO" id="GO:0035435">
    <property type="term" value="P:phosphate ion transmembrane transport"/>
    <property type="evidence" value="ECO:0007669"/>
    <property type="project" value="InterPro"/>
</dbReference>
<evidence type="ECO:0000256" key="4">
    <source>
        <dbReference type="PIRNR" id="PIRNR002756"/>
    </source>
</evidence>
<proteinExistence type="inferred from homology"/>
<evidence type="ECO:0000313" key="9">
    <source>
        <dbReference type="Proteomes" id="UP000438182"/>
    </source>
</evidence>
<feature type="binding site" evidence="5">
    <location>
        <position position="119"/>
    </location>
    <ligand>
        <name>phosphate</name>
        <dbReference type="ChEBI" id="CHEBI:43474"/>
    </ligand>
</feature>
<protein>
    <recommendedName>
        <fullName evidence="4">Phosphate-binding protein</fullName>
    </recommendedName>
</protein>
<keyword evidence="3 4" id="KW-0592">Phosphate transport</keyword>
<keyword evidence="2 4" id="KW-0813">Transport</keyword>
<feature type="region of interest" description="Disordered" evidence="6">
    <location>
        <begin position="1"/>
        <end position="24"/>
    </location>
</feature>
<dbReference type="GO" id="GO:0042301">
    <property type="term" value="F:phosphate ion binding"/>
    <property type="evidence" value="ECO:0007669"/>
    <property type="project" value="InterPro"/>
</dbReference>
<feature type="domain" description="PBP" evidence="7">
    <location>
        <begin position="57"/>
        <end position="356"/>
    </location>
</feature>
<evidence type="ECO:0000256" key="3">
    <source>
        <dbReference type="ARBA" id="ARBA00022592"/>
    </source>
</evidence>
<dbReference type="EMBL" id="WSTA01000011">
    <property type="protein sequence ID" value="MWB97704.1"/>
    <property type="molecule type" value="Genomic_DNA"/>
</dbReference>
<dbReference type="Pfam" id="PF12849">
    <property type="entry name" value="PBP_like_2"/>
    <property type="match status" value="1"/>
</dbReference>
<dbReference type="Proteomes" id="UP000438182">
    <property type="component" value="Unassembled WGS sequence"/>
</dbReference>
<dbReference type="InterPro" id="IPR024370">
    <property type="entry name" value="PBP_domain"/>
</dbReference>
<keyword evidence="9" id="KW-1185">Reference proteome</keyword>
<feature type="binding site" evidence="5">
    <location>
        <begin position="209"/>
        <end position="211"/>
    </location>
    <ligand>
        <name>phosphate</name>
        <dbReference type="ChEBI" id="CHEBI:43474"/>
    </ligand>
</feature>
<feature type="binding site" evidence="5">
    <location>
        <position position="101"/>
    </location>
    <ligand>
        <name>phosphate</name>
        <dbReference type="ChEBI" id="CHEBI:43474"/>
    </ligand>
</feature>
<gene>
    <name evidence="8" type="ORF">GB864_03945</name>
</gene>